<proteinExistence type="inferred from homology"/>
<feature type="domain" description="ABC transporter" evidence="5">
    <location>
        <begin position="5"/>
        <end position="235"/>
    </location>
</feature>
<dbReference type="Proteomes" id="UP001341135">
    <property type="component" value="Chromosome"/>
</dbReference>
<dbReference type="InterPro" id="IPR027417">
    <property type="entry name" value="P-loop_NTPase"/>
</dbReference>
<dbReference type="SMART" id="SM00382">
    <property type="entry name" value="AAA"/>
    <property type="match status" value="1"/>
</dbReference>
<evidence type="ECO:0000259" key="5">
    <source>
        <dbReference type="PROSITE" id="PS50893"/>
    </source>
</evidence>
<sequence length="311" mass="32927">MDKCLEIRGASKQYPGGIVAVDGVSLTASCGTVTALLGPNGSGKSTLLAMAAGVLRPSSGVFLVAGLEVWGPRGRDARRLLGYMPQAEPFHPLLTGWENLALHASMRGVRLDRGLVLELAEELGLGREALGRRVGGYSGGMKRKLALIAAVLHQPRVLLLDEPDSGLDPGSRRRLAEVLRRLARSGAAVVFTTHIGWSAAHADQVVFMHRGRVVAEGAPGELVEKYSPWHLVELEAADPEGLRAELERLGGVERVEARDGVLVVAVRGGPDALAAVARAAARHGLRRLSAREPGIEDAFLAATGQPLGEER</sequence>
<dbReference type="GO" id="GO:0005524">
    <property type="term" value="F:ATP binding"/>
    <property type="evidence" value="ECO:0007669"/>
    <property type="project" value="UniProtKB-KW"/>
</dbReference>
<gene>
    <name evidence="6" type="ORF">PABY_19860</name>
</gene>
<dbReference type="PROSITE" id="PS50893">
    <property type="entry name" value="ABC_TRANSPORTER_2"/>
    <property type="match status" value="1"/>
</dbReference>
<dbReference type="InterPro" id="IPR050763">
    <property type="entry name" value="ABC_transporter_ATP-binding"/>
</dbReference>
<evidence type="ECO:0000313" key="7">
    <source>
        <dbReference type="Proteomes" id="UP001341135"/>
    </source>
</evidence>
<dbReference type="CDD" id="cd03230">
    <property type="entry name" value="ABC_DR_subfamily_A"/>
    <property type="match status" value="1"/>
</dbReference>
<dbReference type="Pfam" id="PF00005">
    <property type="entry name" value="ABC_tran"/>
    <property type="match status" value="1"/>
</dbReference>
<evidence type="ECO:0000256" key="4">
    <source>
        <dbReference type="ARBA" id="ARBA00022840"/>
    </source>
</evidence>
<organism evidence="6 7">
    <name type="scientific">Pyrodictium abyssi</name>
    <dbReference type="NCBI Taxonomy" id="54256"/>
    <lineage>
        <taxon>Archaea</taxon>
        <taxon>Thermoproteota</taxon>
        <taxon>Thermoprotei</taxon>
        <taxon>Desulfurococcales</taxon>
        <taxon>Pyrodictiaceae</taxon>
        <taxon>Pyrodictium</taxon>
    </lineage>
</organism>
<evidence type="ECO:0000256" key="3">
    <source>
        <dbReference type="ARBA" id="ARBA00022741"/>
    </source>
</evidence>
<protein>
    <submittedName>
        <fullName evidence="6">ATP-binding cassette domain-containing protein</fullName>
    </submittedName>
</protein>
<keyword evidence="7" id="KW-1185">Reference proteome</keyword>
<dbReference type="GeneID" id="89289984"/>
<dbReference type="PROSITE" id="PS00211">
    <property type="entry name" value="ABC_TRANSPORTER_1"/>
    <property type="match status" value="1"/>
</dbReference>
<name>A0ABM8J0M8_9CREN</name>
<dbReference type="RefSeq" id="WP_338249721.1">
    <property type="nucleotide sequence ID" value="NZ_AP028907.1"/>
</dbReference>
<dbReference type="EMBL" id="AP028907">
    <property type="protein sequence ID" value="BES82419.1"/>
    <property type="molecule type" value="Genomic_DNA"/>
</dbReference>
<evidence type="ECO:0000256" key="2">
    <source>
        <dbReference type="ARBA" id="ARBA00022448"/>
    </source>
</evidence>
<keyword evidence="2" id="KW-0813">Transport</keyword>
<keyword evidence="3" id="KW-0547">Nucleotide-binding</keyword>
<evidence type="ECO:0000313" key="6">
    <source>
        <dbReference type="EMBL" id="BES82419.1"/>
    </source>
</evidence>
<accession>A0ABM8J0M8</accession>
<dbReference type="PANTHER" id="PTHR42711">
    <property type="entry name" value="ABC TRANSPORTER ATP-BINDING PROTEIN"/>
    <property type="match status" value="1"/>
</dbReference>
<dbReference type="InterPro" id="IPR003439">
    <property type="entry name" value="ABC_transporter-like_ATP-bd"/>
</dbReference>
<dbReference type="InterPro" id="IPR017871">
    <property type="entry name" value="ABC_transporter-like_CS"/>
</dbReference>
<keyword evidence="4 6" id="KW-0067">ATP-binding</keyword>
<reference evidence="6 7" key="1">
    <citation type="submission" date="2023-09" db="EMBL/GenBank/DDBJ databases">
        <title>Pyrofollis japonicus gen. nov. sp. nov., a novel member of the family Pyrodictiaceae isolated from the Iheya North hydrothermal field.</title>
        <authorList>
            <person name="Miyazaki U."/>
            <person name="Sanari M."/>
            <person name="Tame A."/>
            <person name="Kitajima M."/>
            <person name="Okamoto A."/>
            <person name="Sawayama S."/>
            <person name="Miyazaki J."/>
            <person name="Takai K."/>
            <person name="Nakagawa S."/>
        </authorList>
    </citation>
    <scope>NUCLEOTIDE SEQUENCE [LARGE SCALE GENOMIC DNA]</scope>
    <source>
        <strain evidence="6 7">AV2</strain>
    </source>
</reference>
<evidence type="ECO:0000256" key="1">
    <source>
        <dbReference type="ARBA" id="ARBA00005417"/>
    </source>
</evidence>
<dbReference type="InterPro" id="IPR003593">
    <property type="entry name" value="AAA+_ATPase"/>
</dbReference>
<dbReference type="SUPFAM" id="SSF52540">
    <property type="entry name" value="P-loop containing nucleoside triphosphate hydrolases"/>
    <property type="match status" value="1"/>
</dbReference>
<dbReference type="Gene3D" id="3.40.50.300">
    <property type="entry name" value="P-loop containing nucleotide triphosphate hydrolases"/>
    <property type="match status" value="1"/>
</dbReference>
<comment type="similarity">
    <text evidence="1">Belongs to the ABC transporter superfamily.</text>
</comment>
<dbReference type="PANTHER" id="PTHR42711:SF5">
    <property type="entry name" value="ABC TRANSPORTER ATP-BINDING PROTEIN NATA"/>
    <property type="match status" value="1"/>
</dbReference>